<evidence type="ECO:0000256" key="3">
    <source>
        <dbReference type="ARBA" id="ARBA00004496"/>
    </source>
</evidence>
<dbReference type="EMBL" id="OD569826">
    <property type="protein sequence ID" value="CAD7448311.1"/>
    <property type="molecule type" value="Genomic_DNA"/>
</dbReference>
<comment type="function">
    <text evidence="1">The proteasome is a multicatalytic proteinase complex which is characterized by its ability to cleave peptides with Arg, Phe, Tyr, Leu, and Glu adjacent to the leaving group at neutral or slightly basic pH. The proteasome has an ATP-dependent proteolytic activity.</text>
</comment>
<dbReference type="InterPro" id="IPR000426">
    <property type="entry name" value="Proteasome_asu_N"/>
</dbReference>
<dbReference type="GO" id="GO:0005737">
    <property type="term" value="C:cytoplasm"/>
    <property type="evidence" value="ECO:0007669"/>
    <property type="project" value="UniProtKB-SubCell"/>
</dbReference>
<feature type="domain" description="Proteasome alpha-type subunits" evidence="11">
    <location>
        <begin position="670"/>
        <end position="692"/>
    </location>
</feature>
<keyword evidence="5" id="KW-0963">Cytoplasm</keyword>
<keyword evidence="10" id="KW-0812">Transmembrane</keyword>
<keyword evidence="6 8" id="KW-0647">Proteasome</keyword>
<evidence type="ECO:0000256" key="9">
    <source>
        <dbReference type="SAM" id="MobiDB-lite"/>
    </source>
</evidence>
<evidence type="ECO:0000256" key="5">
    <source>
        <dbReference type="ARBA" id="ARBA00022490"/>
    </source>
</evidence>
<dbReference type="PROSITE" id="PS51475">
    <property type="entry name" value="PROTEASOME_ALPHA_2"/>
    <property type="match status" value="1"/>
</dbReference>
<reference evidence="12" key="1">
    <citation type="submission" date="2020-11" db="EMBL/GenBank/DDBJ databases">
        <authorList>
            <person name="Tran Van P."/>
        </authorList>
    </citation>
    <scope>NUCLEOTIDE SEQUENCE</scope>
</reference>
<accession>A0A7R9F7D6</accession>
<name>A0A7R9F7D6_9NEOP</name>
<dbReference type="GO" id="GO:0019773">
    <property type="term" value="C:proteasome core complex, alpha-subunit complex"/>
    <property type="evidence" value="ECO:0007669"/>
    <property type="project" value="UniProtKB-UniRule"/>
</dbReference>
<feature type="compositionally biased region" description="Pro residues" evidence="9">
    <location>
        <begin position="1367"/>
        <end position="1376"/>
    </location>
</feature>
<dbReference type="SMART" id="SM00948">
    <property type="entry name" value="Proteasome_A_N"/>
    <property type="match status" value="1"/>
</dbReference>
<proteinExistence type="inferred from homology"/>
<evidence type="ECO:0000256" key="8">
    <source>
        <dbReference type="PROSITE-ProRule" id="PRU00808"/>
    </source>
</evidence>
<dbReference type="GO" id="GO:0016747">
    <property type="term" value="F:acyltransferase activity, transferring groups other than amino-acyl groups"/>
    <property type="evidence" value="ECO:0007669"/>
    <property type="project" value="InterPro"/>
</dbReference>
<gene>
    <name evidence="12" type="ORF">TBIB3V08_LOCUS10598</name>
</gene>
<evidence type="ECO:0000256" key="6">
    <source>
        <dbReference type="ARBA" id="ARBA00022942"/>
    </source>
</evidence>
<dbReference type="FunFam" id="3.60.20.10:FF:000063">
    <property type="entry name" value="Proteasome subunit alpha type"/>
    <property type="match status" value="1"/>
</dbReference>
<evidence type="ECO:0000259" key="11">
    <source>
        <dbReference type="PROSITE" id="PS00388"/>
    </source>
</evidence>
<evidence type="ECO:0000256" key="10">
    <source>
        <dbReference type="SAM" id="Phobius"/>
    </source>
</evidence>
<protein>
    <recommendedName>
        <fullName evidence="4">Proteasome subunit alpha type-1</fullName>
    </recommendedName>
</protein>
<organism evidence="12">
    <name type="scientific">Timema bartmani</name>
    <dbReference type="NCBI Taxonomy" id="61472"/>
    <lineage>
        <taxon>Eukaryota</taxon>
        <taxon>Metazoa</taxon>
        <taxon>Ecdysozoa</taxon>
        <taxon>Arthropoda</taxon>
        <taxon>Hexapoda</taxon>
        <taxon>Insecta</taxon>
        <taxon>Pterygota</taxon>
        <taxon>Neoptera</taxon>
        <taxon>Polyneoptera</taxon>
        <taxon>Phasmatodea</taxon>
        <taxon>Timematodea</taxon>
        <taxon>Timematoidea</taxon>
        <taxon>Timematidae</taxon>
        <taxon>Timema</taxon>
    </lineage>
</organism>
<dbReference type="Pfam" id="PF10584">
    <property type="entry name" value="Proteasome_A_N"/>
    <property type="match status" value="1"/>
</dbReference>
<sequence length="1389" mass="157823">MTRLLGSNKCHALQELEEALNQESAPAFSYSCERTVRHSIECCSKGIFSHTPTLQVPTTVTYSEEMLGEMQIPCVVDNQCHRDNMPVSTSEEYLRTYQQQPQNVLSLHLGESYARNTTGNDRLTGLALLGVHREISVEPEEVVRLVLGLFLMLVIVCTTYDVTVRDSLTVLFGIRFISCGWVLLGQRYAYNLGIPATNPGAIADSLQNWSKMHIVNSGLASDTFLLSSGLLISYRFLKAVNTTNTFNLPLFYLHRLVRLIPAYAAVLMVQATLLNYAATGPLSHSANELTRGRCKTTWWTHLLFINNYLHSDKQQCLEQCWYLAVDTQLFFLSPLLLYPMWKWSSKYVYVIIAALTTLGIAVTFVVAYVYKFPVNYLQLDEASLADYLRLLYYPTHTRYTPWTIGLCLGYILHQTHGRQLNMTTSSILLGWLVSNICMIGVVLGLTPFQQSDYVYGRLESSLYYAIFRPGWSIGVAWIIFACDAGYGGVTNKLLSWTIFLPLSRLTYCMYLVAVPLLNMRANSIKFESYIQDSDIIPAFMGDLMYTAAIAVIVSFMFEVPLVRIEDMFTNKVVSPCASVHSSLYLNESDRKNGHHLIFHSLTDPFSKRMTDNERQHDERLALRSLVDLSNLQMNKNERRAITHHVTLADEIKQLPVILRIDCVSRFRNQYDSDVTVWSPQGRLHQVEYAMEAVKLGSATVGLKNSTHAVIIALKRASSELSAHQKKIIPIDTHMGITISGLTADARMLSRYMRTECLNHKYSHDALLPVSRLIANLGNKMQVCTQRYDRRPYGVGLLVAGYDDQGPHVYQTCPSANYFDCKAMAVGSRSQSARTYLEKHLEEFPTCDTEELVKHGLRALRDTLPNELELNTKVRDTLSNELELNTKVRDTFLNELELNTKVRDTFPNELELDTKLNTKVRDTLPNELELNTKVKDTLPNELELNTKVRDTLSNELELNTKVRDTLPNELELNTKVRDTLPNELELNTKVRDTLPNELELDTKVRDTLPNELELDTKVRDTLSNELELNTKVRDTLSNELELNTKVRDTLPNELELNTKVRDTLPNELELNTKVRDTLSNELELNTKVRDTLPNELELNTKVRDTLPNELELNTKVRDTLPNELELNTKVRDTLSNELELNTKVRDTLPNELELDTKVRDTLSNELELNTKVRDTLSNELELNTKVRDTLPNELELNTKVRDTLPNELELNTKVRDTLPNELELNTKVRDTLSNELELNTKVRDTLPNELELNTKVRDTLSNELELNTKVRDTLPNELELNTKVRDTLSNELELNTKVRDTLPNELELNTKVRDTLPNELELNTKNVSIGLVGKATVFKVFDENQTANYLQLIEGEEKRGGTGDLPADPAPQPPPAGEGPQDPTVAMDTE</sequence>
<dbReference type="InterPro" id="IPR001353">
    <property type="entry name" value="Proteasome_sua/b"/>
</dbReference>
<keyword evidence="10" id="KW-0472">Membrane</keyword>
<dbReference type="InterPro" id="IPR052728">
    <property type="entry name" value="O2_lipid_transport_reg"/>
</dbReference>
<dbReference type="GO" id="GO:0006511">
    <property type="term" value="P:ubiquitin-dependent protein catabolic process"/>
    <property type="evidence" value="ECO:0007669"/>
    <property type="project" value="InterPro"/>
</dbReference>
<evidence type="ECO:0000256" key="2">
    <source>
        <dbReference type="ARBA" id="ARBA00004123"/>
    </source>
</evidence>
<dbReference type="InterPro" id="IPR023332">
    <property type="entry name" value="Proteasome_alpha-type"/>
</dbReference>
<feature type="transmembrane region" description="Helical" evidence="10">
    <location>
        <begin position="347"/>
        <end position="370"/>
    </location>
</feature>
<dbReference type="Gene3D" id="3.60.20.10">
    <property type="entry name" value="Glutamine Phosphoribosylpyrophosphate, subunit 1, domain 1"/>
    <property type="match status" value="1"/>
</dbReference>
<evidence type="ECO:0000256" key="4">
    <source>
        <dbReference type="ARBA" id="ARBA00021331"/>
    </source>
</evidence>
<dbReference type="PANTHER" id="PTHR11161">
    <property type="entry name" value="O-ACYLTRANSFERASE"/>
    <property type="match status" value="1"/>
</dbReference>
<evidence type="ECO:0000256" key="1">
    <source>
        <dbReference type="ARBA" id="ARBA00002000"/>
    </source>
</evidence>
<dbReference type="GO" id="GO:0005634">
    <property type="term" value="C:nucleus"/>
    <property type="evidence" value="ECO:0007669"/>
    <property type="project" value="UniProtKB-SubCell"/>
</dbReference>
<comment type="similarity">
    <text evidence="8">Belongs to the peptidase T1A family.</text>
</comment>
<feature type="transmembrane region" description="Helical" evidence="10">
    <location>
        <begin position="256"/>
        <end position="278"/>
    </location>
</feature>
<dbReference type="InterPro" id="IPR002656">
    <property type="entry name" value="Acyl_transf_3_dom"/>
</dbReference>
<feature type="region of interest" description="Disordered" evidence="9">
    <location>
        <begin position="1353"/>
        <end position="1389"/>
    </location>
</feature>
<feature type="transmembrane region" description="Helical" evidence="10">
    <location>
        <begin position="214"/>
        <end position="236"/>
    </location>
</feature>
<comment type="subcellular location">
    <subcellularLocation>
        <location evidence="3">Cytoplasm</location>
    </subcellularLocation>
    <subcellularLocation>
        <location evidence="2">Nucleus</location>
    </subcellularLocation>
</comment>
<dbReference type="PROSITE" id="PS00388">
    <property type="entry name" value="PROTEASOME_ALPHA_1"/>
    <property type="match status" value="1"/>
</dbReference>
<dbReference type="CDD" id="cd03749">
    <property type="entry name" value="proteasome_alpha_type_1"/>
    <property type="match status" value="1"/>
</dbReference>
<feature type="transmembrane region" description="Helical" evidence="10">
    <location>
        <begin position="493"/>
        <end position="515"/>
    </location>
</feature>
<dbReference type="PANTHER" id="PTHR11161:SF0">
    <property type="entry name" value="O-ACYLTRANSFERASE LIKE PROTEIN"/>
    <property type="match status" value="1"/>
</dbReference>
<keyword evidence="10" id="KW-1133">Transmembrane helix</keyword>
<feature type="transmembrane region" description="Helical" evidence="10">
    <location>
        <begin position="535"/>
        <end position="557"/>
    </location>
</feature>
<dbReference type="SUPFAM" id="SSF56235">
    <property type="entry name" value="N-terminal nucleophile aminohydrolases (Ntn hydrolases)"/>
    <property type="match status" value="1"/>
</dbReference>
<feature type="transmembrane region" description="Helical" evidence="10">
    <location>
        <begin position="428"/>
        <end position="449"/>
    </location>
</feature>
<feature type="transmembrane region" description="Helical" evidence="10">
    <location>
        <begin position="142"/>
        <end position="162"/>
    </location>
</feature>
<dbReference type="Pfam" id="PF00227">
    <property type="entry name" value="Proteasome"/>
    <property type="match status" value="1"/>
</dbReference>
<evidence type="ECO:0000313" key="12">
    <source>
        <dbReference type="EMBL" id="CAD7448311.1"/>
    </source>
</evidence>
<feature type="transmembrane region" description="Helical" evidence="10">
    <location>
        <begin position="461"/>
        <end position="481"/>
    </location>
</feature>
<keyword evidence="7" id="KW-0539">Nucleus</keyword>
<dbReference type="Pfam" id="PF01757">
    <property type="entry name" value="Acyl_transf_3"/>
    <property type="match status" value="1"/>
</dbReference>
<dbReference type="InterPro" id="IPR035144">
    <property type="entry name" value="Proteasome_alpha1"/>
</dbReference>
<evidence type="ECO:0000256" key="7">
    <source>
        <dbReference type="ARBA" id="ARBA00023242"/>
    </source>
</evidence>
<dbReference type="InterPro" id="IPR029055">
    <property type="entry name" value="Ntn_hydrolases_N"/>
</dbReference>